<name>A0ABS7PWB8_9SPHN</name>
<dbReference type="InterPro" id="IPR003673">
    <property type="entry name" value="CoA-Trfase_fam_III"/>
</dbReference>
<dbReference type="EMBL" id="JAINVV010000012">
    <property type="protein sequence ID" value="MBY8825653.1"/>
    <property type="molecule type" value="Genomic_DNA"/>
</dbReference>
<dbReference type="Gene3D" id="3.40.50.10540">
    <property type="entry name" value="Crotonobetainyl-coa:carnitine coa-transferase, domain 1"/>
    <property type="match status" value="1"/>
</dbReference>
<dbReference type="InterPro" id="IPR036291">
    <property type="entry name" value="NAD(P)-bd_dom_sf"/>
</dbReference>
<gene>
    <name evidence="1" type="ORF">K7G82_25350</name>
</gene>
<accession>A0ABS7PWB8</accession>
<keyword evidence="2" id="KW-1185">Reference proteome</keyword>
<dbReference type="RefSeq" id="WP_222992741.1">
    <property type="nucleotide sequence ID" value="NZ_JAINVV010000012.1"/>
</dbReference>
<reference evidence="1 2" key="1">
    <citation type="submission" date="2021-08" db="EMBL/GenBank/DDBJ databases">
        <authorList>
            <person name="Tuo L."/>
        </authorList>
    </citation>
    <scope>NUCLEOTIDE SEQUENCE [LARGE SCALE GENOMIC DNA]</scope>
    <source>
        <strain evidence="1 2">JCM 31229</strain>
    </source>
</reference>
<organism evidence="1 2">
    <name type="scientific">Sphingomonas colocasiae</name>
    <dbReference type="NCBI Taxonomy" id="1848973"/>
    <lineage>
        <taxon>Bacteria</taxon>
        <taxon>Pseudomonadati</taxon>
        <taxon>Pseudomonadota</taxon>
        <taxon>Alphaproteobacteria</taxon>
        <taxon>Sphingomonadales</taxon>
        <taxon>Sphingomonadaceae</taxon>
        <taxon>Sphingomonas</taxon>
    </lineage>
</organism>
<protein>
    <submittedName>
        <fullName evidence="1">SDR family oxidoreductase</fullName>
    </submittedName>
</protein>
<evidence type="ECO:0000313" key="2">
    <source>
        <dbReference type="Proteomes" id="UP000706039"/>
    </source>
</evidence>
<dbReference type="InterPro" id="IPR044855">
    <property type="entry name" value="CoA-Trfase_III_dom3_sf"/>
</dbReference>
<dbReference type="Pfam" id="PF02515">
    <property type="entry name" value="CoA_transf_3"/>
    <property type="match status" value="1"/>
</dbReference>
<comment type="caution">
    <text evidence="1">The sequence shown here is derived from an EMBL/GenBank/DDBJ whole genome shotgun (WGS) entry which is preliminary data.</text>
</comment>
<dbReference type="InterPro" id="IPR023606">
    <property type="entry name" value="CoA-Trfase_III_dom_1_sf"/>
</dbReference>
<proteinExistence type="predicted"/>
<dbReference type="PANTHER" id="PTHR48228:SF5">
    <property type="entry name" value="ALPHA-METHYLACYL-COA RACEMASE"/>
    <property type="match status" value="1"/>
</dbReference>
<dbReference type="SUPFAM" id="SSF89796">
    <property type="entry name" value="CoA-transferase family III (CaiB/BaiF)"/>
    <property type="match status" value="1"/>
</dbReference>
<evidence type="ECO:0000313" key="1">
    <source>
        <dbReference type="EMBL" id="MBY8825653.1"/>
    </source>
</evidence>
<dbReference type="Proteomes" id="UP000706039">
    <property type="component" value="Unassembled WGS sequence"/>
</dbReference>
<sequence>MPRITGWGQSGPLANDVGHDINYLGLTGVLAAIGSPGMPPPPPLNLIGDYAGGTMFLIAGVLAALHSARATGSGQVVDAAMTDGVAALSAMFHAFRGSGGWSDARQDNLLDGGRPYYRCYVCADGRHVAVGAIEPNFHAALLKGLGLDPDMHRQGDPATGAIFEHLFLARTRDEWVAHFAGSDACITPEDVAGAVIFLSSRAGAYVTGAELVLDGGLTGCA</sequence>
<dbReference type="InterPro" id="IPR050509">
    <property type="entry name" value="CoA-transferase_III"/>
</dbReference>
<dbReference type="SUPFAM" id="SSF51735">
    <property type="entry name" value="NAD(P)-binding Rossmann-fold domains"/>
    <property type="match status" value="1"/>
</dbReference>
<dbReference type="PANTHER" id="PTHR48228">
    <property type="entry name" value="SUCCINYL-COA--D-CITRAMALATE COA-TRANSFERASE"/>
    <property type="match status" value="1"/>
</dbReference>
<dbReference type="Gene3D" id="3.30.1540.10">
    <property type="entry name" value="formyl-coa transferase, domain 3"/>
    <property type="match status" value="1"/>
</dbReference>